<evidence type="ECO:0000256" key="1">
    <source>
        <dbReference type="SAM" id="MobiDB-lite"/>
    </source>
</evidence>
<accession>A0A5B7HE31</accession>
<reference evidence="2 3" key="1">
    <citation type="submission" date="2019-05" db="EMBL/GenBank/DDBJ databases">
        <title>Another draft genome of Portunus trituberculatus and its Hox gene families provides insights of decapod evolution.</title>
        <authorList>
            <person name="Jeong J.-H."/>
            <person name="Song I."/>
            <person name="Kim S."/>
            <person name="Choi T."/>
            <person name="Kim D."/>
            <person name="Ryu S."/>
            <person name="Kim W."/>
        </authorList>
    </citation>
    <scope>NUCLEOTIDE SEQUENCE [LARGE SCALE GENOMIC DNA]</scope>
    <source>
        <tissue evidence="2">Muscle</tissue>
    </source>
</reference>
<evidence type="ECO:0000313" key="2">
    <source>
        <dbReference type="EMBL" id="MPC70570.1"/>
    </source>
</evidence>
<sequence>MKKNLQECVTHKLLPSRDKRERKKKSETRITTPPRKSGENLSMRCSGVKEGTREQETQIQMLRYCPDEGHELLIVRYTIRLLVPPLISTLLS</sequence>
<evidence type="ECO:0000313" key="3">
    <source>
        <dbReference type="Proteomes" id="UP000324222"/>
    </source>
</evidence>
<name>A0A5B7HE31_PORTR</name>
<feature type="region of interest" description="Disordered" evidence="1">
    <location>
        <begin position="1"/>
        <end position="52"/>
    </location>
</feature>
<keyword evidence="3" id="KW-1185">Reference proteome</keyword>
<gene>
    <name evidence="2" type="ORF">E2C01_064822</name>
</gene>
<protein>
    <submittedName>
        <fullName evidence="2">Uncharacterized protein</fullName>
    </submittedName>
</protein>
<proteinExistence type="predicted"/>
<dbReference type="AlphaFoldDB" id="A0A5B7HE31"/>
<comment type="caution">
    <text evidence="2">The sequence shown here is derived from an EMBL/GenBank/DDBJ whole genome shotgun (WGS) entry which is preliminary data.</text>
</comment>
<organism evidence="2 3">
    <name type="scientific">Portunus trituberculatus</name>
    <name type="common">Swimming crab</name>
    <name type="synonym">Neptunus trituberculatus</name>
    <dbReference type="NCBI Taxonomy" id="210409"/>
    <lineage>
        <taxon>Eukaryota</taxon>
        <taxon>Metazoa</taxon>
        <taxon>Ecdysozoa</taxon>
        <taxon>Arthropoda</taxon>
        <taxon>Crustacea</taxon>
        <taxon>Multicrustacea</taxon>
        <taxon>Malacostraca</taxon>
        <taxon>Eumalacostraca</taxon>
        <taxon>Eucarida</taxon>
        <taxon>Decapoda</taxon>
        <taxon>Pleocyemata</taxon>
        <taxon>Brachyura</taxon>
        <taxon>Eubrachyura</taxon>
        <taxon>Portunoidea</taxon>
        <taxon>Portunidae</taxon>
        <taxon>Portuninae</taxon>
        <taxon>Portunus</taxon>
    </lineage>
</organism>
<dbReference type="Proteomes" id="UP000324222">
    <property type="component" value="Unassembled WGS sequence"/>
</dbReference>
<dbReference type="EMBL" id="VSRR010031348">
    <property type="protein sequence ID" value="MPC70570.1"/>
    <property type="molecule type" value="Genomic_DNA"/>
</dbReference>